<evidence type="ECO:0000259" key="8">
    <source>
        <dbReference type="PROSITE" id="PS51007"/>
    </source>
</evidence>
<dbReference type="InterPro" id="IPR009056">
    <property type="entry name" value="Cyt_c-like_dom"/>
</dbReference>
<accession>A0A7J5TZL5</accession>
<keyword evidence="4" id="KW-0249">Electron transport</keyword>
<keyword evidence="3 6" id="KW-0479">Metal-binding</keyword>
<evidence type="ECO:0000256" key="4">
    <source>
        <dbReference type="ARBA" id="ARBA00022982"/>
    </source>
</evidence>
<keyword evidence="5 6" id="KW-0408">Iron</keyword>
<protein>
    <submittedName>
        <fullName evidence="9">C-type cytochrome</fullName>
    </submittedName>
</protein>
<dbReference type="AlphaFoldDB" id="A0A7J5TZL5"/>
<comment type="caution">
    <text evidence="9">The sequence shown here is derived from an EMBL/GenBank/DDBJ whole genome shotgun (WGS) entry which is preliminary data.</text>
</comment>
<dbReference type="Proteomes" id="UP000488299">
    <property type="component" value="Unassembled WGS sequence"/>
</dbReference>
<dbReference type="PANTHER" id="PTHR37823">
    <property type="entry name" value="CYTOCHROME C-553-LIKE"/>
    <property type="match status" value="1"/>
</dbReference>
<feature type="region of interest" description="Disordered" evidence="7">
    <location>
        <begin position="1"/>
        <end position="25"/>
    </location>
</feature>
<evidence type="ECO:0000256" key="3">
    <source>
        <dbReference type="ARBA" id="ARBA00022723"/>
    </source>
</evidence>
<gene>
    <name evidence="9" type="ORF">F5984_13470</name>
</gene>
<name>A0A7J5TZL5_9BACT</name>
<dbReference type="GO" id="GO:0009055">
    <property type="term" value="F:electron transfer activity"/>
    <property type="evidence" value="ECO:0007669"/>
    <property type="project" value="InterPro"/>
</dbReference>
<evidence type="ECO:0000313" key="10">
    <source>
        <dbReference type="Proteomes" id="UP000488299"/>
    </source>
</evidence>
<evidence type="ECO:0000256" key="7">
    <source>
        <dbReference type="SAM" id="MobiDB-lite"/>
    </source>
</evidence>
<keyword evidence="2 6" id="KW-0349">Heme</keyword>
<dbReference type="GO" id="GO:0020037">
    <property type="term" value="F:heme binding"/>
    <property type="evidence" value="ECO:0007669"/>
    <property type="project" value="InterPro"/>
</dbReference>
<dbReference type="Pfam" id="PF00034">
    <property type="entry name" value="Cytochrom_C"/>
    <property type="match status" value="1"/>
</dbReference>
<evidence type="ECO:0000313" key="9">
    <source>
        <dbReference type="EMBL" id="KAB7730501.1"/>
    </source>
</evidence>
<evidence type="ECO:0000256" key="5">
    <source>
        <dbReference type="ARBA" id="ARBA00023004"/>
    </source>
</evidence>
<feature type="compositionally biased region" description="Low complexity" evidence="7">
    <location>
        <begin position="1"/>
        <end position="18"/>
    </location>
</feature>
<dbReference type="GO" id="GO:0046872">
    <property type="term" value="F:metal ion binding"/>
    <property type="evidence" value="ECO:0007669"/>
    <property type="project" value="UniProtKB-KW"/>
</dbReference>
<dbReference type="Gene3D" id="1.10.760.10">
    <property type="entry name" value="Cytochrome c-like domain"/>
    <property type="match status" value="1"/>
</dbReference>
<evidence type="ECO:0000256" key="6">
    <source>
        <dbReference type="PROSITE-ProRule" id="PRU00433"/>
    </source>
</evidence>
<feature type="domain" description="Cytochrome c" evidence="8">
    <location>
        <begin position="31"/>
        <end position="125"/>
    </location>
</feature>
<dbReference type="EMBL" id="WELI01000005">
    <property type="protein sequence ID" value="KAB7730501.1"/>
    <property type="molecule type" value="Genomic_DNA"/>
</dbReference>
<keyword evidence="10" id="KW-1185">Reference proteome</keyword>
<proteinExistence type="predicted"/>
<keyword evidence="1" id="KW-0813">Transport</keyword>
<dbReference type="SUPFAM" id="SSF46626">
    <property type="entry name" value="Cytochrome c"/>
    <property type="match status" value="1"/>
</dbReference>
<evidence type="ECO:0000256" key="1">
    <source>
        <dbReference type="ARBA" id="ARBA00022448"/>
    </source>
</evidence>
<reference evidence="9 10" key="1">
    <citation type="submission" date="2019-10" db="EMBL/GenBank/DDBJ databases">
        <title>Rudanella paleaurantiibacter sp. nov., isolated from sludge.</title>
        <authorList>
            <person name="Xu S.Q."/>
        </authorList>
    </citation>
    <scope>NUCLEOTIDE SEQUENCE [LARGE SCALE GENOMIC DNA]</scope>
    <source>
        <strain evidence="9 10">HX-22-17</strain>
    </source>
</reference>
<evidence type="ECO:0000256" key="2">
    <source>
        <dbReference type="ARBA" id="ARBA00022617"/>
    </source>
</evidence>
<sequence length="125" mass="13362">MQLTSSGSPATPTQTTGTPTPPTPVVAQLSEAQEHGKSLFTNNCAQCHAITDEVLVGPGLKGVRERTPGDEWLKKWIRNSSALVAAGDPYAVQVFNKFQKIPMSSFTSLSDADLNDLLDYIGTAK</sequence>
<dbReference type="InterPro" id="IPR051811">
    <property type="entry name" value="Cytochrome_c550/c551-like"/>
</dbReference>
<dbReference type="InterPro" id="IPR036909">
    <property type="entry name" value="Cyt_c-like_dom_sf"/>
</dbReference>
<organism evidence="9 10">
    <name type="scientific">Rudanella paleaurantiibacter</name>
    <dbReference type="NCBI Taxonomy" id="2614655"/>
    <lineage>
        <taxon>Bacteria</taxon>
        <taxon>Pseudomonadati</taxon>
        <taxon>Bacteroidota</taxon>
        <taxon>Cytophagia</taxon>
        <taxon>Cytophagales</taxon>
        <taxon>Cytophagaceae</taxon>
        <taxon>Rudanella</taxon>
    </lineage>
</organism>
<dbReference type="PANTHER" id="PTHR37823:SF1">
    <property type="entry name" value="CYTOCHROME C-553-LIKE"/>
    <property type="match status" value="1"/>
</dbReference>
<dbReference type="PROSITE" id="PS51007">
    <property type="entry name" value="CYTC"/>
    <property type="match status" value="1"/>
</dbReference>